<comment type="caution">
    <text evidence="1">The sequence shown here is derived from an EMBL/GenBank/DDBJ whole genome shotgun (WGS) entry which is preliminary data.</text>
</comment>
<dbReference type="HOGENOM" id="CLU_3120303_0_0_4"/>
<name>G4CMA2_9NEIS</name>
<accession>G4CMA2</accession>
<evidence type="ECO:0000313" key="1">
    <source>
        <dbReference type="EMBL" id="EGZ51182.1"/>
    </source>
</evidence>
<sequence length="50" mass="5476">MHILNSCVGVFGGSAPAAAWPGWRWVQACSGRHYKVCRCLSESGFMVKSF</sequence>
<keyword evidence="2" id="KW-1185">Reference proteome</keyword>
<dbReference type="AlphaFoldDB" id="G4CMA2"/>
<proteinExistence type="predicted"/>
<organism evidence="1 2">
    <name type="scientific">Neisseria wadsworthii 9715</name>
    <dbReference type="NCBI Taxonomy" id="1030841"/>
    <lineage>
        <taxon>Bacteria</taxon>
        <taxon>Pseudomonadati</taxon>
        <taxon>Pseudomonadota</taxon>
        <taxon>Betaproteobacteria</taxon>
        <taxon>Neisseriales</taxon>
        <taxon>Neisseriaceae</taxon>
        <taxon>Neisseria</taxon>
    </lineage>
</organism>
<evidence type="ECO:0000313" key="2">
    <source>
        <dbReference type="Proteomes" id="UP000005336"/>
    </source>
</evidence>
<dbReference type="EMBL" id="AGAZ01000008">
    <property type="protein sequence ID" value="EGZ51182.1"/>
    <property type="molecule type" value="Genomic_DNA"/>
</dbReference>
<reference evidence="1 2" key="1">
    <citation type="submission" date="2011-06" db="EMBL/GenBank/DDBJ databases">
        <authorList>
            <person name="Muzny D."/>
            <person name="Qin X."/>
            <person name="Deng J."/>
            <person name="Jiang H."/>
            <person name="Liu Y."/>
            <person name="Qu J."/>
            <person name="Song X.-Z."/>
            <person name="Zhang L."/>
            <person name="Thornton R."/>
            <person name="Coyle M."/>
            <person name="Francisco L."/>
            <person name="Jackson L."/>
            <person name="Javaid M."/>
            <person name="Korchina V."/>
            <person name="Kovar C."/>
            <person name="Mata R."/>
            <person name="Mathew T."/>
            <person name="Ngo R."/>
            <person name="Nguyen L."/>
            <person name="Nguyen N."/>
            <person name="Okwuonu G."/>
            <person name="Ongeri F."/>
            <person name="Pham C."/>
            <person name="Simmons D."/>
            <person name="Wilczek-Boney K."/>
            <person name="Hale W."/>
            <person name="Jakkamsetti A."/>
            <person name="Pham P."/>
            <person name="Ruth R."/>
            <person name="San Lucas F."/>
            <person name="Warren J."/>
            <person name="Zhang J."/>
            <person name="Zhao Z."/>
            <person name="Zhou C."/>
            <person name="Zhu D."/>
            <person name="Lee S."/>
            <person name="Bess C."/>
            <person name="Blankenburg K."/>
            <person name="Forbes L."/>
            <person name="Fu Q."/>
            <person name="Gubbala S."/>
            <person name="Hirani K."/>
            <person name="Jayaseelan J.C."/>
            <person name="Lara F."/>
            <person name="Munidasa M."/>
            <person name="Palculict T."/>
            <person name="Patil S."/>
            <person name="Pu L.-L."/>
            <person name="Saada N."/>
            <person name="Tang L."/>
            <person name="Weissenberger G."/>
            <person name="Zhu Y."/>
            <person name="Hemphill L."/>
            <person name="Shang Y."/>
            <person name="Youmans B."/>
            <person name="Ayvaz T."/>
            <person name="Ross M."/>
            <person name="Santibanez J."/>
            <person name="Aqrawi P."/>
            <person name="Gross S."/>
            <person name="Joshi V."/>
            <person name="Fowler G."/>
            <person name="Nazareth L."/>
            <person name="Reid J."/>
            <person name="Worley K."/>
            <person name="Petrosino J."/>
            <person name="Highlander S."/>
            <person name="Gibbs R."/>
        </authorList>
    </citation>
    <scope>NUCLEOTIDE SEQUENCE [LARGE SCALE GENOMIC DNA]</scope>
    <source>
        <strain evidence="1 2">9715</strain>
    </source>
</reference>
<gene>
    <name evidence="1" type="ORF">HMPREF9370_0211</name>
</gene>
<dbReference type="PATRIC" id="fig|1030841.3.peg.222"/>
<protein>
    <submittedName>
        <fullName evidence="1">Uncharacterized protein</fullName>
    </submittedName>
</protein>
<dbReference type="Proteomes" id="UP000005336">
    <property type="component" value="Unassembled WGS sequence"/>
</dbReference>